<gene>
    <name evidence="4" type="ORF">BCR33DRAFT_767238</name>
</gene>
<protein>
    <recommendedName>
        <fullName evidence="6">PIN domain-containing protein</fullName>
    </recommendedName>
</protein>
<feature type="domain" description="DNA/RNA-binding" evidence="2">
    <location>
        <begin position="219"/>
        <end position="456"/>
    </location>
</feature>
<dbReference type="STRING" id="329046.A0A1Y2C476"/>
<dbReference type="PANTHER" id="PTHR15696">
    <property type="entry name" value="SMG-7 SUPPRESSOR WITH MORPHOLOGICAL EFFECT ON GENITALIA PROTEIN 7"/>
    <property type="match status" value="1"/>
</dbReference>
<dbReference type="SUPFAM" id="SSF48452">
    <property type="entry name" value="TPR-like"/>
    <property type="match status" value="1"/>
</dbReference>
<feature type="region of interest" description="Disordered" evidence="1">
    <location>
        <begin position="474"/>
        <end position="504"/>
    </location>
</feature>
<accession>A0A1Y2C476</accession>
<keyword evidence="5" id="KW-1185">Reference proteome</keyword>
<feature type="compositionally biased region" description="Low complexity" evidence="1">
    <location>
        <begin position="477"/>
        <end position="498"/>
    </location>
</feature>
<dbReference type="OrthoDB" id="69928at2759"/>
<dbReference type="Proteomes" id="UP000193642">
    <property type="component" value="Unassembled WGS sequence"/>
</dbReference>
<proteinExistence type="predicted"/>
<evidence type="ECO:0008006" key="6">
    <source>
        <dbReference type="Google" id="ProtNLM"/>
    </source>
</evidence>
<dbReference type="AlphaFoldDB" id="A0A1Y2C476"/>
<feature type="domain" description="Telomerase activating protein Est1-like N-terminal" evidence="3">
    <location>
        <begin position="89"/>
        <end position="203"/>
    </location>
</feature>
<dbReference type="PANTHER" id="PTHR15696:SF7">
    <property type="entry name" value="NONSENSE-MEDIATED MRNA DECAY FACTOR"/>
    <property type="match status" value="1"/>
</dbReference>
<evidence type="ECO:0000259" key="3">
    <source>
        <dbReference type="Pfam" id="PF10374"/>
    </source>
</evidence>
<dbReference type="Gene3D" id="1.25.40.10">
    <property type="entry name" value="Tetratricopeptide repeat domain"/>
    <property type="match status" value="1"/>
</dbReference>
<dbReference type="GO" id="GO:0000184">
    <property type="term" value="P:nuclear-transcribed mRNA catabolic process, nonsense-mediated decay"/>
    <property type="evidence" value="ECO:0007669"/>
    <property type="project" value="TreeGrafter"/>
</dbReference>
<dbReference type="Gene3D" id="3.40.50.1010">
    <property type="entry name" value="5'-nuclease"/>
    <property type="match status" value="1"/>
</dbReference>
<dbReference type="GO" id="GO:0005697">
    <property type="term" value="C:telomerase holoenzyme complex"/>
    <property type="evidence" value="ECO:0007669"/>
    <property type="project" value="TreeGrafter"/>
</dbReference>
<dbReference type="InterPro" id="IPR019458">
    <property type="entry name" value="Est1-like_N"/>
</dbReference>
<dbReference type="EMBL" id="MCGO01000030">
    <property type="protein sequence ID" value="ORY41840.1"/>
    <property type="molecule type" value="Genomic_DNA"/>
</dbReference>
<reference evidence="4 5" key="1">
    <citation type="submission" date="2016-07" db="EMBL/GenBank/DDBJ databases">
        <title>Pervasive Adenine N6-methylation of Active Genes in Fungi.</title>
        <authorList>
            <consortium name="DOE Joint Genome Institute"/>
            <person name="Mondo S.J."/>
            <person name="Dannebaum R.O."/>
            <person name="Kuo R.C."/>
            <person name="Labutti K."/>
            <person name="Haridas S."/>
            <person name="Kuo A."/>
            <person name="Salamov A."/>
            <person name="Ahrendt S.R."/>
            <person name="Lipzen A."/>
            <person name="Sullivan W."/>
            <person name="Andreopoulos W.B."/>
            <person name="Clum A."/>
            <person name="Lindquist E."/>
            <person name="Daum C."/>
            <person name="Ramamoorthy G.K."/>
            <person name="Gryganskyi A."/>
            <person name="Culley D."/>
            <person name="Magnuson J.K."/>
            <person name="James T.Y."/>
            <person name="O'Malley M.A."/>
            <person name="Stajich J.E."/>
            <person name="Spatafora J.W."/>
            <person name="Visel A."/>
            <person name="Grigoriev I.V."/>
        </authorList>
    </citation>
    <scope>NUCLEOTIDE SEQUENCE [LARGE SCALE GENOMIC DNA]</scope>
    <source>
        <strain evidence="4 5">JEL800</strain>
    </source>
</reference>
<dbReference type="InterPro" id="IPR011990">
    <property type="entry name" value="TPR-like_helical_dom_sf"/>
</dbReference>
<dbReference type="InterPro" id="IPR018834">
    <property type="entry name" value="DNA/RNA-bd_Est1-type"/>
</dbReference>
<dbReference type="Pfam" id="PF10373">
    <property type="entry name" value="EST1_DNA_bind"/>
    <property type="match status" value="1"/>
</dbReference>
<sequence length="870" mass="97310">MSKSAASASNSGSSANSDPVDRLWKQAYSIQQLMARPQTTSSATSYSTSEASLRLQLLYTLSDILQFSVDAFPRGKRNYLRDALGKKNVDDLIWNLVFHAKIEELRAAIAQASRNDPASIPSASNSLKSFLVTATTFYRSLIQSVSVYCTNSSSLSAKSSKLYFGRSDWEGRDDEEFAKFVQRIVYRSVVYLGDLERYKATYNIEGNSTEKWKEVKCIYEYAMRIDPDQGKPQSQLAIVATSCRNHLDALYWYTLSISNTNPLLIAKGNLFTFHQKVSSRIPPVTDADLTSSSLETLSNAIIQFHRTYLFHPDDSRLLTWDSETYTKALTLQTIIYTLVEKFVGSVDERGGEDESTVEEGVSVSKEFSDLLMKTFIVYVAAFCELGNMFAEKDKTPLVRQRIRDSQCLILATLFKVSALCLTRLQTFTSQSPDSASNDETAALFAPVGILCSWLFSTFLEIKTDSGVSVEQLLSAPQTNRNSQRTSQRTSSNSQRTSGGNAGPTIVPMDAFTLFLKYTSGPGVTDFMKHQSNNLFAFCRALATLSTTLLSFADVEGDPRTLPEDLPLLGFTPLKPYYTTTLDFRKLKQSLERGCADDINDSESIVARSSRVLALAKRMGERKESEFFGYEESKNGASAQFIVKDEESKRLARLKTAKTLAVELLKTQISTLESSLSSSSAPTTITYIPDASIYTSHLPLVKTLLIPRRGRNESGKIRLLVPLDVVHQLDILKKGSSGVNARAREATRYLEQRFKFGTDLLVSQQQGETVKDVSYTEVWESDLYTTPPRALKSFIGCCMYFQRKGIKEEQDRVSRMQELGVEVTENLEALDNGRVFVLSDDQEVIDECRRCGVAVKTVEELRRSGLYGRKW</sequence>
<dbReference type="GO" id="GO:0042162">
    <property type="term" value="F:telomeric DNA binding"/>
    <property type="evidence" value="ECO:0007669"/>
    <property type="project" value="TreeGrafter"/>
</dbReference>
<organism evidence="4 5">
    <name type="scientific">Rhizoclosmatium globosum</name>
    <dbReference type="NCBI Taxonomy" id="329046"/>
    <lineage>
        <taxon>Eukaryota</taxon>
        <taxon>Fungi</taxon>
        <taxon>Fungi incertae sedis</taxon>
        <taxon>Chytridiomycota</taxon>
        <taxon>Chytridiomycota incertae sedis</taxon>
        <taxon>Chytridiomycetes</taxon>
        <taxon>Chytridiales</taxon>
        <taxon>Chytriomycetaceae</taxon>
        <taxon>Rhizoclosmatium</taxon>
    </lineage>
</organism>
<evidence type="ECO:0000313" key="4">
    <source>
        <dbReference type="EMBL" id="ORY41840.1"/>
    </source>
</evidence>
<comment type="caution">
    <text evidence="4">The sequence shown here is derived from an EMBL/GenBank/DDBJ whole genome shotgun (WGS) entry which is preliminary data.</text>
</comment>
<evidence type="ECO:0000256" key="1">
    <source>
        <dbReference type="SAM" id="MobiDB-lite"/>
    </source>
</evidence>
<evidence type="ECO:0000259" key="2">
    <source>
        <dbReference type="Pfam" id="PF10373"/>
    </source>
</evidence>
<name>A0A1Y2C476_9FUNG</name>
<dbReference type="GO" id="GO:0070034">
    <property type="term" value="F:telomerase RNA binding"/>
    <property type="evidence" value="ECO:0007669"/>
    <property type="project" value="TreeGrafter"/>
</dbReference>
<dbReference type="Pfam" id="PF10374">
    <property type="entry name" value="EST1"/>
    <property type="match status" value="1"/>
</dbReference>
<evidence type="ECO:0000313" key="5">
    <source>
        <dbReference type="Proteomes" id="UP000193642"/>
    </source>
</evidence>
<dbReference type="InterPro" id="IPR045153">
    <property type="entry name" value="Est1/Ebs1-like"/>
</dbReference>